<proteinExistence type="predicted"/>
<organism evidence="5 6">
    <name type="scientific">Paenibacillus yanchengensis</name>
    <dbReference type="NCBI Taxonomy" id="2035833"/>
    <lineage>
        <taxon>Bacteria</taxon>
        <taxon>Bacillati</taxon>
        <taxon>Bacillota</taxon>
        <taxon>Bacilli</taxon>
        <taxon>Bacillales</taxon>
        <taxon>Paenibacillaceae</taxon>
        <taxon>Paenibacillus</taxon>
    </lineage>
</organism>
<protein>
    <submittedName>
        <fullName evidence="5">Helix-turn-helix domain-containing protein</fullName>
    </submittedName>
</protein>
<dbReference type="Proteomes" id="UP001597362">
    <property type="component" value="Unassembled WGS sequence"/>
</dbReference>
<keyword evidence="3" id="KW-0804">Transcription</keyword>
<keyword evidence="1" id="KW-0805">Transcription regulation</keyword>
<evidence type="ECO:0000256" key="1">
    <source>
        <dbReference type="ARBA" id="ARBA00023015"/>
    </source>
</evidence>
<dbReference type="SMART" id="SM00342">
    <property type="entry name" value="HTH_ARAC"/>
    <property type="match status" value="1"/>
</dbReference>
<sequence>MTYIPDYLKYYPNKDSSYPLHISKNELQHGFRAHRHDFLEFSYVISGSGCEVINGIQHQMQPGTFTFVLPYQIHEIFTDPGQTLVLINCNFNMELLMEQNKEVSLFSLIDREQPTSHIQLQHDDHRYMLQLLENMLKEYNENNRWKTALLQARLMEVLITFDRIRQQHHDGSTNAIRQTESKSSVWPIIYYIHQNYQEPLTLTELANRFSISLSRISEIIKETTGQSFVPFLHDVRIRHACSLLASTDMSITEIALEVGYGSFQTFSRVFRDTKGIVPKDYRRQKNN</sequence>
<dbReference type="InterPro" id="IPR020449">
    <property type="entry name" value="Tscrpt_reg_AraC-type_HTH"/>
</dbReference>
<dbReference type="Pfam" id="PF12833">
    <property type="entry name" value="HTH_18"/>
    <property type="match status" value="1"/>
</dbReference>
<name>A0ABW4YKN5_9BACL</name>
<keyword evidence="6" id="KW-1185">Reference proteome</keyword>
<evidence type="ECO:0000259" key="4">
    <source>
        <dbReference type="PROSITE" id="PS01124"/>
    </source>
</evidence>
<reference evidence="6" key="1">
    <citation type="journal article" date="2019" name="Int. J. Syst. Evol. Microbiol.">
        <title>The Global Catalogue of Microorganisms (GCM) 10K type strain sequencing project: providing services to taxonomists for standard genome sequencing and annotation.</title>
        <authorList>
            <consortium name="The Broad Institute Genomics Platform"/>
            <consortium name="The Broad Institute Genome Sequencing Center for Infectious Disease"/>
            <person name="Wu L."/>
            <person name="Ma J."/>
        </authorList>
    </citation>
    <scope>NUCLEOTIDE SEQUENCE [LARGE SCALE GENOMIC DNA]</scope>
    <source>
        <strain evidence="6">GH52</strain>
    </source>
</reference>
<evidence type="ECO:0000256" key="2">
    <source>
        <dbReference type="ARBA" id="ARBA00023125"/>
    </source>
</evidence>
<evidence type="ECO:0000313" key="5">
    <source>
        <dbReference type="EMBL" id="MFD2116296.1"/>
    </source>
</evidence>
<dbReference type="PANTHER" id="PTHR43280">
    <property type="entry name" value="ARAC-FAMILY TRANSCRIPTIONAL REGULATOR"/>
    <property type="match status" value="1"/>
</dbReference>
<gene>
    <name evidence="5" type="ORF">ACFSJH_11240</name>
</gene>
<dbReference type="InterPro" id="IPR014710">
    <property type="entry name" value="RmlC-like_jellyroll"/>
</dbReference>
<dbReference type="EMBL" id="JBHUHO010000030">
    <property type="protein sequence ID" value="MFD2116296.1"/>
    <property type="molecule type" value="Genomic_DNA"/>
</dbReference>
<dbReference type="PANTHER" id="PTHR43280:SF28">
    <property type="entry name" value="HTH-TYPE TRANSCRIPTIONAL ACTIVATOR RHAS"/>
    <property type="match status" value="1"/>
</dbReference>
<dbReference type="PRINTS" id="PR00032">
    <property type="entry name" value="HTHARAC"/>
</dbReference>
<keyword evidence="2" id="KW-0238">DNA-binding</keyword>
<feature type="domain" description="HTH araC/xylS-type" evidence="4">
    <location>
        <begin position="186"/>
        <end position="284"/>
    </location>
</feature>
<evidence type="ECO:0000313" key="6">
    <source>
        <dbReference type="Proteomes" id="UP001597362"/>
    </source>
</evidence>
<dbReference type="InterPro" id="IPR018060">
    <property type="entry name" value="HTH_AraC"/>
</dbReference>
<dbReference type="Pfam" id="PF02311">
    <property type="entry name" value="AraC_binding"/>
    <property type="match status" value="1"/>
</dbReference>
<dbReference type="SUPFAM" id="SSF46689">
    <property type="entry name" value="Homeodomain-like"/>
    <property type="match status" value="2"/>
</dbReference>
<accession>A0ABW4YKN5</accession>
<dbReference type="RefSeq" id="WP_377772324.1">
    <property type="nucleotide sequence ID" value="NZ_JBHUHO010000030.1"/>
</dbReference>
<dbReference type="InterPro" id="IPR009057">
    <property type="entry name" value="Homeodomain-like_sf"/>
</dbReference>
<evidence type="ECO:0000256" key="3">
    <source>
        <dbReference type="ARBA" id="ARBA00023163"/>
    </source>
</evidence>
<dbReference type="Gene3D" id="1.10.10.60">
    <property type="entry name" value="Homeodomain-like"/>
    <property type="match status" value="2"/>
</dbReference>
<dbReference type="Gene3D" id="2.60.120.10">
    <property type="entry name" value="Jelly Rolls"/>
    <property type="match status" value="1"/>
</dbReference>
<dbReference type="PROSITE" id="PS01124">
    <property type="entry name" value="HTH_ARAC_FAMILY_2"/>
    <property type="match status" value="1"/>
</dbReference>
<dbReference type="InterPro" id="IPR037923">
    <property type="entry name" value="HTH-like"/>
</dbReference>
<dbReference type="InterPro" id="IPR003313">
    <property type="entry name" value="AraC-bd"/>
</dbReference>
<dbReference type="SUPFAM" id="SSF51215">
    <property type="entry name" value="Regulatory protein AraC"/>
    <property type="match status" value="1"/>
</dbReference>
<comment type="caution">
    <text evidence="5">The sequence shown here is derived from an EMBL/GenBank/DDBJ whole genome shotgun (WGS) entry which is preliminary data.</text>
</comment>